<comment type="caution">
    <text evidence="1">The sequence shown here is derived from an EMBL/GenBank/DDBJ whole genome shotgun (WGS) entry which is preliminary data.</text>
</comment>
<organism evidence="1 2">
    <name type="scientific">Persea americana</name>
    <name type="common">Avocado</name>
    <dbReference type="NCBI Taxonomy" id="3435"/>
    <lineage>
        <taxon>Eukaryota</taxon>
        <taxon>Viridiplantae</taxon>
        <taxon>Streptophyta</taxon>
        <taxon>Embryophyta</taxon>
        <taxon>Tracheophyta</taxon>
        <taxon>Spermatophyta</taxon>
        <taxon>Magnoliopsida</taxon>
        <taxon>Magnoliidae</taxon>
        <taxon>Laurales</taxon>
        <taxon>Lauraceae</taxon>
        <taxon>Persea</taxon>
    </lineage>
</organism>
<sequence>MLETDLTVDRLFLSALRDWLPICFNRILHENLNGSRFFHLRHIFDALHSTLSVLRRSGYPVDDFNAGTDKFISLCSTFMEMNSKSQEEICRCKYVKQSNAMKEIVAQFQATDRLNDLPQELMNDILARVILQRVIEKIIASVDNLISLLPPPSSKSVVHYIHTLLY</sequence>
<dbReference type="Proteomes" id="UP001234297">
    <property type="component" value="Chromosome 7"/>
</dbReference>
<evidence type="ECO:0000313" key="2">
    <source>
        <dbReference type="Proteomes" id="UP001234297"/>
    </source>
</evidence>
<name>A0ACC2LE19_PERAE</name>
<keyword evidence="2" id="KW-1185">Reference proteome</keyword>
<dbReference type="EMBL" id="CM056815">
    <property type="protein sequence ID" value="KAJ8631666.1"/>
    <property type="molecule type" value="Genomic_DNA"/>
</dbReference>
<evidence type="ECO:0000313" key="1">
    <source>
        <dbReference type="EMBL" id="KAJ8631666.1"/>
    </source>
</evidence>
<accession>A0ACC2LE19</accession>
<proteinExistence type="predicted"/>
<gene>
    <name evidence="1" type="ORF">MRB53_024989</name>
</gene>
<protein>
    <submittedName>
        <fullName evidence="1">Uncharacterized protein</fullName>
    </submittedName>
</protein>
<reference evidence="1 2" key="1">
    <citation type="journal article" date="2022" name="Hortic Res">
        <title>A haplotype resolved chromosomal level avocado genome allows analysis of novel avocado genes.</title>
        <authorList>
            <person name="Nath O."/>
            <person name="Fletcher S.J."/>
            <person name="Hayward A."/>
            <person name="Shaw L.M."/>
            <person name="Masouleh A.K."/>
            <person name="Furtado A."/>
            <person name="Henry R.J."/>
            <person name="Mitter N."/>
        </authorList>
    </citation>
    <scope>NUCLEOTIDE SEQUENCE [LARGE SCALE GENOMIC DNA]</scope>
    <source>
        <strain evidence="2">cv. Hass</strain>
    </source>
</reference>